<comment type="caution">
    <text evidence="7">The sequence shown here is derived from an EMBL/GenBank/DDBJ whole genome shotgun (WGS) entry which is preliminary data.</text>
</comment>
<feature type="domain" description="Multidrug resistance protein MdtA-like barrel-sandwich hybrid" evidence="6">
    <location>
        <begin position="91"/>
        <end position="223"/>
    </location>
</feature>
<evidence type="ECO:0000313" key="7">
    <source>
        <dbReference type="EMBL" id="MFB2716856.1"/>
    </source>
</evidence>
<evidence type="ECO:0000256" key="2">
    <source>
        <dbReference type="ARBA" id="ARBA00023054"/>
    </source>
</evidence>
<feature type="domain" description="Multidrug resistance protein MdtA-like alpha-helical hairpin" evidence="5">
    <location>
        <begin position="127"/>
        <end position="193"/>
    </location>
</feature>
<evidence type="ECO:0000259" key="5">
    <source>
        <dbReference type="Pfam" id="PF25876"/>
    </source>
</evidence>
<evidence type="ECO:0000256" key="4">
    <source>
        <dbReference type="SAM" id="Phobius"/>
    </source>
</evidence>
<keyword evidence="8" id="KW-1185">Reference proteome</keyword>
<keyword evidence="4" id="KW-0472">Membrane</keyword>
<dbReference type="EMBL" id="JBHFLD010000023">
    <property type="protein sequence ID" value="MFB2716856.1"/>
    <property type="molecule type" value="Genomic_DNA"/>
</dbReference>
<proteinExistence type="inferred from homology"/>
<dbReference type="Gene3D" id="2.40.50.100">
    <property type="match status" value="1"/>
</dbReference>
<dbReference type="Pfam" id="PF25876">
    <property type="entry name" value="HH_MFP_RND"/>
    <property type="match status" value="1"/>
</dbReference>
<dbReference type="Proteomes" id="UP001576762">
    <property type="component" value="Unassembled WGS sequence"/>
</dbReference>
<dbReference type="Gene3D" id="2.40.420.20">
    <property type="match status" value="1"/>
</dbReference>
<comment type="similarity">
    <text evidence="1">Belongs to the membrane fusion protein (MFP) (TC 8.A.1) family.</text>
</comment>
<dbReference type="Gene3D" id="1.10.287.470">
    <property type="entry name" value="Helix hairpin bin"/>
    <property type="match status" value="1"/>
</dbReference>
<feature type="coiled-coil region" evidence="3">
    <location>
        <begin position="125"/>
        <end position="190"/>
    </location>
</feature>
<dbReference type="InterPro" id="IPR006143">
    <property type="entry name" value="RND_pump_MFP"/>
</dbReference>
<evidence type="ECO:0000259" key="6">
    <source>
        <dbReference type="Pfam" id="PF25917"/>
    </source>
</evidence>
<evidence type="ECO:0000313" key="8">
    <source>
        <dbReference type="Proteomes" id="UP001576762"/>
    </source>
</evidence>
<keyword evidence="4" id="KW-0812">Transmembrane</keyword>
<dbReference type="RefSeq" id="WP_319923211.1">
    <property type="nucleotide sequence ID" value="NZ_JBHFLD010000023.1"/>
</dbReference>
<dbReference type="SUPFAM" id="SSF111369">
    <property type="entry name" value="HlyD-like secretion proteins"/>
    <property type="match status" value="1"/>
</dbReference>
<protein>
    <submittedName>
        <fullName evidence="7">Efflux RND transporter periplasmic adaptor subunit</fullName>
    </submittedName>
</protein>
<sequence>MPSCNLLCPDTARTDTHTLILLIGTPAMRCMLTLFISLLILSGCQQSSEPPPEARAPIPWVKTVELKDAGPTAHRFSGTLRGRHEVPQAFQIAGRIQHRYIDAGQRVEKGDLLFKLDTRDLVATAEGAAADLKRAEAALAITTNELQRQQQLVGRQFVSEQTLQRLELAEREARSQVQTASARNQQAQNALGYAELKAANAGVVTEVIVEPGQVVSVGQTLAVLAEDQSLEVEVFLPEGSNPPRRGYVPLPTGEQLAVSLREIAGAADPASRSWRARYSLEGPYPSSLTLGSVVSVRLAQKQTAPSHRVPLGALDERGQTPQVWLVSDGTVKPLAVEVIDLGEEYAQIKADINAGTPIVALGTHLLTPGMAVRELAQ</sequence>
<organism evidence="7 8">
    <name type="scientific">Marinobacter shengliensis</name>
    <dbReference type="NCBI Taxonomy" id="1389223"/>
    <lineage>
        <taxon>Bacteria</taxon>
        <taxon>Pseudomonadati</taxon>
        <taxon>Pseudomonadota</taxon>
        <taxon>Gammaproteobacteria</taxon>
        <taxon>Pseudomonadales</taxon>
        <taxon>Marinobacteraceae</taxon>
        <taxon>Marinobacter</taxon>
    </lineage>
</organism>
<dbReference type="PANTHER" id="PTHR30469:SF15">
    <property type="entry name" value="HLYD FAMILY OF SECRETION PROTEINS"/>
    <property type="match status" value="1"/>
</dbReference>
<evidence type="ECO:0000256" key="1">
    <source>
        <dbReference type="ARBA" id="ARBA00009477"/>
    </source>
</evidence>
<dbReference type="Pfam" id="PF25917">
    <property type="entry name" value="BSH_RND"/>
    <property type="match status" value="1"/>
</dbReference>
<keyword evidence="4" id="KW-1133">Transmembrane helix</keyword>
<dbReference type="InterPro" id="IPR058624">
    <property type="entry name" value="MdtA-like_HH"/>
</dbReference>
<dbReference type="InterPro" id="IPR058625">
    <property type="entry name" value="MdtA-like_BSH"/>
</dbReference>
<dbReference type="Gene3D" id="2.40.30.170">
    <property type="match status" value="1"/>
</dbReference>
<evidence type="ECO:0000256" key="3">
    <source>
        <dbReference type="SAM" id="Coils"/>
    </source>
</evidence>
<dbReference type="PANTHER" id="PTHR30469">
    <property type="entry name" value="MULTIDRUG RESISTANCE PROTEIN MDTA"/>
    <property type="match status" value="1"/>
</dbReference>
<name>A0ABV4W9K0_9GAMM</name>
<keyword evidence="2 3" id="KW-0175">Coiled coil</keyword>
<dbReference type="NCBIfam" id="TIGR01730">
    <property type="entry name" value="RND_mfp"/>
    <property type="match status" value="1"/>
</dbReference>
<gene>
    <name evidence="7" type="ORF">ACE05E_15350</name>
</gene>
<feature type="transmembrane region" description="Helical" evidence="4">
    <location>
        <begin position="19"/>
        <end position="41"/>
    </location>
</feature>
<reference evidence="7 8" key="1">
    <citation type="submission" date="2024-09" db="EMBL/GenBank/DDBJ databases">
        <title>Draft genome sequences of 6 high pH adapted Marinobacter shengliensis sp. isolated from Mariana forearc serpentinite mud volcanoes.</title>
        <authorList>
            <person name="Elkassas S."/>
            <person name="Serres M."/>
            <person name="Michael N."/>
            <person name="Amina P."/>
            <person name="Teodora Z."/>
            <person name="Julie H."/>
        </authorList>
    </citation>
    <scope>NUCLEOTIDE SEQUENCE [LARGE SCALE GENOMIC DNA]</scope>
    <source>
        <strain evidence="7 8">EB4</strain>
    </source>
</reference>
<accession>A0ABV4W9K0</accession>